<keyword evidence="2" id="KW-1185">Reference proteome</keyword>
<dbReference type="Proteomes" id="UP001176941">
    <property type="component" value="Chromosome 20"/>
</dbReference>
<name>A0ABN8YKR7_RANTA</name>
<dbReference type="EMBL" id="OX459956">
    <property type="protein sequence ID" value="CAI9161013.1"/>
    <property type="molecule type" value="Genomic_DNA"/>
</dbReference>
<sequence>MEETDPDADSSNPGRSGAWVCELSSCGSQVHLPRGTWNLPGPRIKPVSPALAAMPSSHLNGEGPSTSPLFTSQQMGEKMVLSFMESGVGVDTVFSSPSVIHFSFLW</sequence>
<evidence type="ECO:0000313" key="1">
    <source>
        <dbReference type="EMBL" id="CAI9161013.1"/>
    </source>
</evidence>
<reference evidence="1" key="1">
    <citation type="submission" date="2023-04" db="EMBL/GenBank/DDBJ databases">
        <authorList>
            <consortium name="ELIXIR-Norway"/>
        </authorList>
    </citation>
    <scope>NUCLEOTIDE SEQUENCE [LARGE SCALE GENOMIC DNA]</scope>
</reference>
<accession>A0ABN8YKR7</accession>
<proteinExistence type="predicted"/>
<protein>
    <submittedName>
        <fullName evidence="1">Uncharacterized protein</fullName>
    </submittedName>
</protein>
<gene>
    <name evidence="1" type="ORF">MRATA1EN1_LOCUS9975</name>
</gene>
<organism evidence="1 2">
    <name type="scientific">Rangifer tarandus platyrhynchus</name>
    <name type="common">Svalbard reindeer</name>
    <dbReference type="NCBI Taxonomy" id="3082113"/>
    <lineage>
        <taxon>Eukaryota</taxon>
        <taxon>Metazoa</taxon>
        <taxon>Chordata</taxon>
        <taxon>Craniata</taxon>
        <taxon>Vertebrata</taxon>
        <taxon>Euteleostomi</taxon>
        <taxon>Mammalia</taxon>
        <taxon>Eutheria</taxon>
        <taxon>Laurasiatheria</taxon>
        <taxon>Artiodactyla</taxon>
        <taxon>Ruminantia</taxon>
        <taxon>Pecora</taxon>
        <taxon>Cervidae</taxon>
        <taxon>Odocoileinae</taxon>
        <taxon>Rangifer</taxon>
    </lineage>
</organism>
<evidence type="ECO:0000313" key="2">
    <source>
        <dbReference type="Proteomes" id="UP001176941"/>
    </source>
</evidence>